<dbReference type="SUPFAM" id="SSF54593">
    <property type="entry name" value="Glyoxalase/Bleomycin resistance protein/Dihydroxybiphenyl dioxygenase"/>
    <property type="match status" value="1"/>
</dbReference>
<dbReference type="InterPro" id="IPR029068">
    <property type="entry name" value="Glyas_Bleomycin-R_OHBP_Dase"/>
</dbReference>
<dbReference type="InterPro" id="IPR037523">
    <property type="entry name" value="VOC_core"/>
</dbReference>
<dbReference type="Gene3D" id="3.10.180.10">
    <property type="entry name" value="2,3-Dihydroxybiphenyl 1,2-Dioxygenase, domain 1"/>
    <property type="match status" value="1"/>
</dbReference>
<dbReference type="PANTHER" id="PTHR36503">
    <property type="entry name" value="BLR2520 PROTEIN"/>
    <property type="match status" value="1"/>
</dbReference>
<accession>A0A370L7X0</accession>
<dbReference type="Proteomes" id="UP000255207">
    <property type="component" value="Unassembled WGS sequence"/>
</dbReference>
<dbReference type="InterPro" id="IPR053863">
    <property type="entry name" value="Glyoxy/Ble-like_N"/>
</dbReference>
<dbReference type="OrthoDB" id="9798430at2"/>
<dbReference type="RefSeq" id="WP_114829205.1">
    <property type="nucleotide sequence ID" value="NZ_QQTO01000022.1"/>
</dbReference>
<evidence type="ECO:0000313" key="2">
    <source>
        <dbReference type="EMBL" id="RDJ26263.1"/>
    </source>
</evidence>
<evidence type="ECO:0000259" key="1">
    <source>
        <dbReference type="PROSITE" id="PS51819"/>
    </source>
</evidence>
<reference evidence="3" key="1">
    <citation type="submission" date="2018-07" db="EMBL/GenBank/DDBJ databases">
        <authorList>
            <person name="Safronova V.I."/>
            <person name="Chirak E.R."/>
            <person name="Sazanova A.L."/>
        </authorList>
    </citation>
    <scope>NUCLEOTIDE SEQUENCE [LARGE SCALE GENOMIC DNA]</scope>
    <source>
        <strain evidence="3">RCAM04685</strain>
    </source>
</reference>
<dbReference type="Pfam" id="PF22677">
    <property type="entry name" value="Ble-like_N"/>
    <property type="match status" value="1"/>
</dbReference>
<feature type="domain" description="VOC" evidence="1">
    <location>
        <begin position="3"/>
        <end position="127"/>
    </location>
</feature>
<proteinExistence type="predicted"/>
<keyword evidence="3" id="KW-1185">Reference proteome</keyword>
<dbReference type="EMBL" id="QQTP01000004">
    <property type="protein sequence ID" value="RDJ26263.1"/>
    <property type="molecule type" value="Genomic_DNA"/>
</dbReference>
<name>A0A370L7X0_9HYPH</name>
<evidence type="ECO:0000313" key="3">
    <source>
        <dbReference type="Proteomes" id="UP000255207"/>
    </source>
</evidence>
<dbReference type="GO" id="GO:0051213">
    <property type="term" value="F:dioxygenase activity"/>
    <property type="evidence" value="ECO:0007669"/>
    <property type="project" value="UniProtKB-KW"/>
</dbReference>
<dbReference type="PANTHER" id="PTHR36503:SF2">
    <property type="entry name" value="BLR2408 PROTEIN"/>
    <property type="match status" value="1"/>
</dbReference>
<keyword evidence="2" id="KW-0223">Dioxygenase</keyword>
<dbReference type="AlphaFoldDB" id="A0A370L7X0"/>
<keyword evidence="2" id="KW-0560">Oxidoreductase</keyword>
<protein>
    <submittedName>
        <fullName evidence="2">Glyoxalase/bleomycin resistance/extradiol dioxygenase family protein</fullName>
    </submittedName>
</protein>
<dbReference type="PROSITE" id="PS51819">
    <property type="entry name" value="VOC"/>
    <property type="match status" value="1"/>
</dbReference>
<dbReference type="CDD" id="cd09012">
    <property type="entry name" value="VOC_like"/>
    <property type="match status" value="1"/>
</dbReference>
<sequence length="136" mass="15039">MPQMIFVNLPVKDLDKSMAFFKALGFSFNAQFTDETAACMVISDTIFAMLLTHAKFKDFTPKAIADATQTSEVLIALSRENREAVDKIVADAVAAGGSTYNKPQDHGFMYAHGFQDLDGHIWEVMWMDPAAVQQQG</sequence>
<gene>
    <name evidence="2" type="ORF">DWE98_10590</name>
</gene>
<organism evidence="2 3">
    <name type="scientific">Bosea caraganae</name>
    <dbReference type="NCBI Taxonomy" id="2763117"/>
    <lineage>
        <taxon>Bacteria</taxon>
        <taxon>Pseudomonadati</taxon>
        <taxon>Pseudomonadota</taxon>
        <taxon>Alphaproteobacteria</taxon>
        <taxon>Hyphomicrobiales</taxon>
        <taxon>Boseaceae</taxon>
        <taxon>Bosea</taxon>
    </lineage>
</organism>
<comment type="caution">
    <text evidence="2">The sequence shown here is derived from an EMBL/GenBank/DDBJ whole genome shotgun (WGS) entry which is preliminary data.</text>
</comment>